<sequence>MVATSMNADPAAVAAFIEAVEPPAKHADAEALDALFRKVTGESPRLWGPTIIGYGEYRTTYESGRAVHWMRSGFSPRKAKHSLYLNGGYCDAAAATERAAILARLGKHSEGKSCLYINKLADVDLGVLEEMIAADWQAMLRIYPPD</sequence>
<feature type="domain" description="YdhG-like" evidence="1">
    <location>
        <begin position="27"/>
        <end position="134"/>
    </location>
</feature>
<evidence type="ECO:0000313" key="3">
    <source>
        <dbReference type="Proteomes" id="UP000092484"/>
    </source>
</evidence>
<dbReference type="Pfam" id="PF08818">
    <property type="entry name" value="DUF1801"/>
    <property type="match status" value="1"/>
</dbReference>
<comment type="caution">
    <text evidence="2">The sequence shown here is derived from an EMBL/GenBank/DDBJ whole genome shotgun (WGS) entry which is preliminary data.</text>
</comment>
<gene>
    <name evidence="2" type="ORF">I603_0462</name>
</gene>
<reference evidence="2 3" key="1">
    <citation type="submission" date="2016-06" db="EMBL/GenBank/DDBJ databases">
        <title>Genome sequence of Porphyrobacter dokdonensis DSW-74.</title>
        <authorList>
            <person name="Kim J.F."/>
            <person name="Song J.Y."/>
        </authorList>
    </citation>
    <scope>NUCLEOTIDE SEQUENCE [LARGE SCALE GENOMIC DNA]</scope>
    <source>
        <strain evidence="2 3">DSW-74</strain>
    </source>
</reference>
<dbReference type="Proteomes" id="UP000092484">
    <property type="component" value="Unassembled WGS sequence"/>
</dbReference>
<dbReference type="AlphaFoldDB" id="A0A1A7BKT7"/>
<dbReference type="InterPro" id="IPR014922">
    <property type="entry name" value="YdhG-like"/>
</dbReference>
<organism evidence="2 3">
    <name type="scientific">Erythrobacter dokdonensis DSW-74</name>
    <dbReference type="NCBI Taxonomy" id="1300349"/>
    <lineage>
        <taxon>Bacteria</taxon>
        <taxon>Pseudomonadati</taxon>
        <taxon>Pseudomonadota</taxon>
        <taxon>Alphaproteobacteria</taxon>
        <taxon>Sphingomonadales</taxon>
        <taxon>Erythrobacteraceae</taxon>
        <taxon>Erythrobacter/Porphyrobacter group</taxon>
        <taxon>Erythrobacter</taxon>
    </lineage>
</organism>
<accession>A0A1A7BKT7</accession>
<dbReference type="PATRIC" id="fig|1300349.4.peg.458"/>
<evidence type="ECO:0000259" key="1">
    <source>
        <dbReference type="Pfam" id="PF08818"/>
    </source>
</evidence>
<keyword evidence="3" id="KW-1185">Reference proteome</keyword>
<proteinExistence type="predicted"/>
<protein>
    <submittedName>
        <fullName evidence="2">DUF1801 domain-containing protein</fullName>
    </submittedName>
</protein>
<name>A0A1A7BKT7_9SPHN</name>
<evidence type="ECO:0000313" key="2">
    <source>
        <dbReference type="EMBL" id="OBV12331.1"/>
    </source>
</evidence>
<dbReference type="EMBL" id="LZYB01000001">
    <property type="protein sequence ID" value="OBV12331.1"/>
    <property type="molecule type" value="Genomic_DNA"/>
</dbReference>